<sequence>MRNVIAKDVFKLPDFISEADYKSIALIKYREILLEHGQAAADASPLFAQKW</sequence>
<dbReference type="AlphaFoldDB" id="A0A7K1SI05"/>
<evidence type="ECO:0000313" key="1">
    <source>
        <dbReference type="EMBL" id="MVM33432.1"/>
    </source>
</evidence>
<gene>
    <name evidence="1" type="ORF">GO755_25570</name>
</gene>
<comment type="caution">
    <text evidence="1">The sequence shown here is derived from an EMBL/GenBank/DDBJ whole genome shotgun (WGS) entry which is preliminary data.</text>
</comment>
<evidence type="ECO:0000313" key="2">
    <source>
        <dbReference type="Proteomes" id="UP000436006"/>
    </source>
</evidence>
<organism evidence="1 2">
    <name type="scientific">Spirosoma arboris</name>
    <dbReference type="NCBI Taxonomy" id="2682092"/>
    <lineage>
        <taxon>Bacteria</taxon>
        <taxon>Pseudomonadati</taxon>
        <taxon>Bacteroidota</taxon>
        <taxon>Cytophagia</taxon>
        <taxon>Cytophagales</taxon>
        <taxon>Cytophagaceae</taxon>
        <taxon>Spirosoma</taxon>
    </lineage>
</organism>
<reference evidence="1 2" key="1">
    <citation type="submission" date="2019-12" db="EMBL/GenBank/DDBJ databases">
        <title>Spirosoma sp. HMF4905 genome sequencing and assembly.</title>
        <authorList>
            <person name="Kang H."/>
            <person name="Cha I."/>
            <person name="Kim H."/>
            <person name="Joh K."/>
        </authorList>
    </citation>
    <scope>NUCLEOTIDE SEQUENCE [LARGE SCALE GENOMIC DNA]</scope>
    <source>
        <strain evidence="1 2">HMF4905</strain>
    </source>
</reference>
<dbReference type="EMBL" id="WPIN01000011">
    <property type="protein sequence ID" value="MVM33432.1"/>
    <property type="molecule type" value="Genomic_DNA"/>
</dbReference>
<dbReference type="RefSeq" id="WP_157588150.1">
    <property type="nucleotide sequence ID" value="NZ_WPIN01000011.1"/>
</dbReference>
<dbReference type="Proteomes" id="UP000436006">
    <property type="component" value="Unassembled WGS sequence"/>
</dbReference>
<protein>
    <submittedName>
        <fullName evidence="1">Uncharacterized protein</fullName>
    </submittedName>
</protein>
<proteinExistence type="predicted"/>
<keyword evidence="2" id="KW-1185">Reference proteome</keyword>
<name>A0A7K1SI05_9BACT</name>
<accession>A0A7K1SI05</accession>